<accession>A0ABR2Q2C1</accession>
<keyword evidence="3" id="KW-1185">Reference proteome</keyword>
<proteinExistence type="predicted"/>
<dbReference type="Proteomes" id="UP001396334">
    <property type="component" value="Unassembled WGS sequence"/>
</dbReference>
<gene>
    <name evidence="2" type="ORF">V6N11_045906</name>
</gene>
<protein>
    <submittedName>
        <fullName evidence="2">Uncharacterized protein</fullName>
    </submittedName>
</protein>
<organism evidence="2 3">
    <name type="scientific">Hibiscus sabdariffa</name>
    <name type="common">roselle</name>
    <dbReference type="NCBI Taxonomy" id="183260"/>
    <lineage>
        <taxon>Eukaryota</taxon>
        <taxon>Viridiplantae</taxon>
        <taxon>Streptophyta</taxon>
        <taxon>Embryophyta</taxon>
        <taxon>Tracheophyta</taxon>
        <taxon>Spermatophyta</taxon>
        <taxon>Magnoliopsida</taxon>
        <taxon>eudicotyledons</taxon>
        <taxon>Gunneridae</taxon>
        <taxon>Pentapetalae</taxon>
        <taxon>rosids</taxon>
        <taxon>malvids</taxon>
        <taxon>Malvales</taxon>
        <taxon>Malvaceae</taxon>
        <taxon>Malvoideae</taxon>
        <taxon>Hibiscus</taxon>
    </lineage>
</organism>
<dbReference type="EMBL" id="JBBPBN010000047">
    <property type="protein sequence ID" value="KAK8994837.1"/>
    <property type="molecule type" value="Genomic_DNA"/>
</dbReference>
<feature type="region of interest" description="Disordered" evidence="1">
    <location>
        <begin position="62"/>
        <end position="84"/>
    </location>
</feature>
<evidence type="ECO:0000313" key="2">
    <source>
        <dbReference type="EMBL" id="KAK8994837.1"/>
    </source>
</evidence>
<feature type="compositionally biased region" description="Polar residues" evidence="1">
    <location>
        <begin position="62"/>
        <end position="71"/>
    </location>
</feature>
<comment type="caution">
    <text evidence="2">The sequence shown here is derived from an EMBL/GenBank/DDBJ whole genome shotgun (WGS) entry which is preliminary data.</text>
</comment>
<evidence type="ECO:0000256" key="1">
    <source>
        <dbReference type="SAM" id="MobiDB-lite"/>
    </source>
</evidence>
<reference evidence="2 3" key="1">
    <citation type="journal article" date="2024" name="G3 (Bethesda)">
        <title>Genome assembly of Hibiscus sabdariffa L. provides insights into metabolisms of medicinal natural products.</title>
        <authorList>
            <person name="Kim T."/>
        </authorList>
    </citation>
    <scope>NUCLEOTIDE SEQUENCE [LARGE SCALE GENOMIC DNA]</scope>
    <source>
        <strain evidence="2">TK-2024</strain>
        <tissue evidence="2">Old leaves</tissue>
    </source>
</reference>
<name>A0ABR2Q2C1_9ROSI</name>
<sequence>MLEVFNSVNVRELKEAMEGLGTVSLILRDGTKEMKVMVEETKKGLREAATMAPRTLCQQCNQNLGQGTAQKPKSRRHYPRHDTQRLRRSPIYATVKNMDELRQVEDVCMEKLRRWRDAIIDAQQIGLIVPFAEAHLT</sequence>
<evidence type="ECO:0000313" key="3">
    <source>
        <dbReference type="Proteomes" id="UP001396334"/>
    </source>
</evidence>